<reference evidence="1 2" key="1">
    <citation type="submission" date="2019-06" db="EMBL/GenBank/DDBJ databases">
        <title>Genomics analysis of Aphanomyces spp. identifies a new class of oomycete effector associated with host adaptation.</title>
        <authorList>
            <person name="Gaulin E."/>
        </authorList>
    </citation>
    <scope>NUCLEOTIDE SEQUENCE [LARGE SCALE GENOMIC DNA]</scope>
    <source>
        <strain evidence="1 2">E</strain>
    </source>
</reference>
<dbReference type="VEuPathDB" id="FungiDB:H257_06705"/>
<gene>
    <name evidence="1" type="ORF">AaE_013920</name>
</gene>
<dbReference type="Proteomes" id="UP000469452">
    <property type="component" value="Unassembled WGS sequence"/>
</dbReference>
<organism evidence="1 2">
    <name type="scientific">Aphanomyces astaci</name>
    <name type="common">Crayfish plague agent</name>
    <dbReference type="NCBI Taxonomy" id="112090"/>
    <lineage>
        <taxon>Eukaryota</taxon>
        <taxon>Sar</taxon>
        <taxon>Stramenopiles</taxon>
        <taxon>Oomycota</taxon>
        <taxon>Saprolegniomycetes</taxon>
        <taxon>Saprolegniales</taxon>
        <taxon>Verrucalvaceae</taxon>
        <taxon>Aphanomyces</taxon>
    </lineage>
</organism>
<comment type="caution">
    <text evidence="1">The sequence shown here is derived from an EMBL/GenBank/DDBJ whole genome shotgun (WGS) entry which is preliminary data.</text>
</comment>
<sequence length="128" mass="13869">MVVVVVTVLVMGGLTVKLLDVLDIKRVPKEAEGDEAVLQASTKRHVLLKWDAKYFLPWLTTLPMYDEVYDICIMDLQSIHTAGSSPNSVVDEVLTTAGPNGFEIVSVDTNATDNRHVVTDTAAGAVLT</sequence>
<evidence type="ECO:0000313" key="2">
    <source>
        <dbReference type="Proteomes" id="UP000469452"/>
    </source>
</evidence>
<evidence type="ECO:0000313" key="1">
    <source>
        <dbReference type="EMBL" id="KAF0706843.1"/>
    </source>
</evidence>
<dbReference type="AlphaFoldDB" id="A0A6A4ZH81"/>
<proteinExistence type="predicted"/>
<name>A0A6A4ZH81_APHAT</name>
<dbReference type="EMBL" id="VJMI01019626">
    <property type="protein sequence ID" value="KAF0706843.1"/>
    <property type="molecule type" value="Genomic_DNA"/>
</dbReference>
<accession>A0A6A4ZH81</accession>
<protein>
    <submittedName>
        <fullName evidence="1">Uncharacterized protein</fullName>
    </submittedName>
</protein>